<evidence type="ECO:0000313" key="2">
    <source>
        <dbReference type="EMBL" id="KAA0151922.1"/>
    </source>
</evidence>
<comment type="caution">
    <text evidence="2">The sequence shown here is derived from an EMBL/GenBank/DDBJ whole genome shotgun (WGS) entry which is preliminary data.</text>
</comment>
<protein>
    <submittedName>
        <fullName evidence="2">Uncharacterized protein</fullName>
    </submittedName>
</protein>
<keyword evidence="3" id="KW-1185">Reference proteome</keyword>
<sequence length="405" mass="45545">MSRDTTSRYRSVRRRKREAPVPNVSARPLTVPVTGHMHRTASMVDVLDMGVPDREAASARLEEMGFRELSSDRPESRLLTMLATLYMPNTISTMTDKKIKMTTYLARKLPEFDEVYSNAKILIRESNRFHPRVLRATRALWKGFTNCLGERMTEKTHGVFFQRLKRSIDDIKGSISRVNALRADDPDARAKNMRDDWMHDSAGNEVMDYKHFAIAIWEHAEIACKSVRAKEVIGLLEALVDSLTMVEGKYGQRILAFTVDASDAYGETTEEMRKLRAVAALVTRVPGIKVFRSPVTTPRETLPELPQVTGPPRRRARRIAIVRGVRKRRDEFQPQQAELGESKSPPCSHDYLCRRGFVALLDDVNDLGPGDCTPGARRVSMLVPAGIAKVVQNAITSTTAASVPR</sequence>
<dbReference type="AlphaFoldDB" id="A0A5A8CFU9"/>
<organism evidence="2 3">
    <name type="scientific">Cafeteria roenbergensis</name>
    <name type="common">Marine flagellate</name>
    <dbReference type="NCBI Taxonomy" id="33653"/>
    <lineage>
        <taxon>Eukaryota</taxon>
        <taxon>Sar</taxon>
        <taxon>Stramenopiles</taxon>
        <taxon>Bigyra</taxon>
        <taxon>Opalozoa</taxon>
        <taxon>Bicosoecida</taxon>
        <taxon>Cafeteriaceae</taxon>
        <taxon>Cafeteria</taxon>
    </lineage>
</organism>
<evidence type="ECO:0000313" key="3">
    <source>
        <dbReference type="Proteomes" id="UP000323011"/>
    </source>
</evidence>
<dbReference type="EMBL" id="VLTN01000024">
    <property type="protein sequence ID" value="KAA0151922.1"/>
    <property type="molecule type" value="Genomic_DNA"/>
</dbReference>
<evidence type="ECO:0000256" key="1">
    <source>
        <dbReference type="SAM" id="MobiDB-lite"/>
    </source>
</evidence>
<name>A0A5A8CFU9_CAFRO</name>
<gene>
    <name evidence="2" type="ORF">FNF29_04328</name>
</gene>
<dbReference type="Proteomes" id="UP000323011">
    <property type="component" value="Unassembled WGS sequence"/>
</dbReference>
<reference evidence="2 3" key="1">
    <citation type="submission" date="2019-07" db="EMBL/GenBank/DDBJ databases">
        <title>Genomes of Cafeteria roenbergensis.</title>
        <authorList>
            <person name="Fischer M.G."/>
            <person name="Hackl T."/>
            <person name="Roman M."/>
        </authorList>
    </citation>
    <scope>NUCLEOTIDE SEQUENCE [LARGE SCALE GENOMIC DNA]</scope>
    <source>
        <strain evidence="2 3">BVI</strain>
    </source>
</reference>
<feature type="region of interest" description="Disordered" evidence="1">
    <location>
        <begin position="1"/>
        <end position="27"/>
    </location>
</feature>
<accession>A0A5A8CFU9</accession>
<proteinExistence type="predicted"/>